<dbReference type="PANTHER" id="PTHR30437:SF4">
    <property type="entry name" value="TRANSCRIPTION ELONGATION FACTOR GREA"/>
    <property type="match status" value="1"/>
</dbReference>
<evidence type="ECO:0000256" key="8">
    <source>
        <dbReference type="HAMAP-Rule" id="MF_00105"/>
    </source>
</evidence>
<dbReference type="PROSITE" id="PS00829">
    <property type="entry name" value="GREAB_1"/>
    <property type="match status" value="1"/>
</dbReference>
<dbReference type="GO" id="GO:0006354">
    <property type="term" value="P:DNA-templated transcription elongation"/>
    <property type="evidence" value="ECO:0007669"/>
    <property type="project" value="TreeGrafter"/>
</dbReference>
<evidence type="ECO:0000256" key="1">
    <source>
        <dbReference type="ARBA" id="ARBA00008213"/>
    </source>
</evidence>
<dbReference type="GO" id="GO:0070063">
    <property type="term" value="F:RNA polymerase binding"/>
    <property type="evidence" value="ECO:0007669"/>
    <property type="project" value="InterPro"/>
</dbReference>
<dbReference type="FunFam" id="3.10.50.30:FF:000001">
    <property type="entry name" value="Transcription elongation factor GreA"/>
    <property type="match status" value="1"/>
</dbReference>
<dbReference type="NCBIfam" id="TIGR01462">
    <property type="entry name" value="greA"/>
    <property type="match status" value="1"/>
</dbReference>
<evidence type="ECO:0000313" key="12">
    <source>
        <dbReference type="EMBL" id="TCK28821.1"/>
    </source>
</evidence>
<evidence type="ECO:0000259" key="10">
    <source>
        <dbReference type="Pfam" id="PF01272"/>
    </source>
</evidence>
<protein>
    <recommendedName>
        <fullName evidence="2 8">Transcription elongation factor GreA</fullName>
    </recommendedName>
    <alternativeName>
        <fullName evidence="7 8">Transcript cleavage factor GreA</fullName>
    </alternativeName>
</protein>
<dbReference type="NCBIfam" id="NF001263">
    <property type="entry name" value="PRK00226.1-4"/>
    <property type="match status" value="1"/>
</dbReference>
<dbReference type="EMBL" id="SMFY01000002">
    <property type="protein sequence ID" value="TCK28821.1"/>
    <property type="molecule type" value="Genomic_DNA"/>
</dbReference>
<evidence type="ECO:0000256" key="7">
    <source>
        <dbReference type="ARBA" id="ARBA00030776"/>
    </source>
</evidence>
<keyword evidence="5 8" id="KW-0804">Transcription</keyword>
<dbReference type="NCBIfam" id="NF001261">
    <property type="entry name" value="PRK00226.1-2"/>
    <property type="match status" value="1"/>
</dbReference>
<gene>
    <name evidence="8" type="primary">greA</name>
    <name evidence="12" type="ORF">EV667_2834</name>
</gene>
<comment type="function">
    <text evidence="6 8 9">Necessary for efficient RNA polymerase transcription elongation past template-encoded arresting sites. The arresting sites in DNA have the property of trapping a certain fraction of elongating RNA polymerases that pass through, resulting in locked ternary complexes. Cleavage of the nascent transcript by cleavage factors such as GreA or GreB allows the resumption of elongation from the new 3'terminus. GreA releases sequences of 2 to 3 nucleotides.</text>
</comment>
<dbReference type="GO" id="GO:0003746">
    <property type="term" value="F:translation elongation factor activity"/>
    <property type="evidence" value="ECO:0007669"/>
    <property type="project" value="UniProtKB-KW"/>
</dbReference>
<evidence type="ECO:0000313" key="13">
    <source>
        <dbReference type="Proteomes" id="UP000295030"/>
    </source>
</evidence>
<dbReference type="HAMAP" id="MF_00105">
    <property type="entry name" value="GreA_GreB"/>
    <property type="match status" value="1"/>
</dbReference>
<dbReference type="InterPro" id="IPR028624">
    <property type="entry name" value="Tscrpt_elong_fac_GreA/B"/>
</dbReference>
<dbReference type="Pfam" id="PF03449">
    <property type="entry name" value="GreA_GreB_N"/>
    <property type="match status" value="1"/>
</dbReference>
<reference evidence="12 13" key="1">
    <citation type="submission" date="2019-03" db="EMBL/GenBank/DDBJ databases">
        <title>Genomic Encyclopedia of Type Strains, Phase IV (KMG-IV): sequencing the most valuable type-strain genomes for metagenomic binning, comparative biology and taxonomic classification.</title>
        <authorList>
            <person name="Goeker M."/>
        </authorList>
    </citation>
    <scope>NUCLEOTIDE SEQUENCE [LARGE SCALE GENOMIC DNA]</scope>
    <source>
        <strain evidence="12 13">DSM 101</strain>
    </source>
</reference>
<dbReference type="Gene3D" id="1.10.287.180">
    <property type="entry name" value="Transcription elongation factor, GreA/GreB, N-terminal domain"/>
    <property type="match status" value="1"/>
</dbReference>
<name>A0A4R1I472_ANCAQ</name>
<dbReference type="FunFam" id="1.10.287.180:FF:000001">
    <property type="entry name" value="Transcription elongation factor GreA"/>
    <property type="match status" value="1"/>
</dbReference>
<dbReference type="AlphaFoldDB" id="A0A4R1I472"/>
<dbReference type="GO" id="GO:0003677">
    <property type="term" value="F:DNA binding"/>
    <property type="evidence" value="ECO:0007669"/>
    <property type="project" value="UniProtKB-UniRule"/>
</dbReference>
<keyword evidence="13" id="KW-1185">Reference proteome</keyword>
<keyword evidence="12" id="KW-0251">Elongation factor</keyword>
<dbReference type="PANTHER" id="PTHR30437">
    <property type="entry name" value="TRANSCRIPTION ELONGATION FACTOR GREA"/>
    <property type="match status" value="1"/>
</dbReference>
<dbReference type="GO" id="GO:0032784">
    <property type="term" value="P:regulation of DNA-templated transcription elongation"/>
    <property type="evidence" value="ECO:0007669"/>
    <property type="project" value="UniProtKB-UniRule"/>
</dbReference>
<keyword evidence="3 8" id="KW-0805">Transcription regulation</keyword>
<evidence type="ECO:0000259" key="11">
    <source>
        <dbReference type="Pfam" id="PF03449"/>
    </source>
</evidence>
<keyword evidence="12" id="KW-0648">Protein biosynthesis</keyword>
<dbReference type="InterPro" id="IPR036805">
    <property type="entry name" value="Tscrpt_elong_fac_GreA/B_N_sf"/>
</dbReference>
<dbReference type="InterPro" id="IPR036953">
    <property type="entry name" value="GreA/GreB_C_sf"/>
</dbReference>
<comment type="caution">
    <text evidence="12">The sequence shown here is derived from an EMBL/GenBank/DDBJ whole genome shotgun (WGS) entry which is preliminary data.</text>
</comment>
<evidence type="ECO:0000256" key="3">
    <source>
        <dbReference type="ARBA" id="ARBA00023015"/>
    </source>
</evidence>
<evidence type="ECO:0000256" key="6">
    <source>
        <dbReference type="ARBA" id="ARBA00024916"/>
    </source>
</evidence>
<dbReference type="InterPro" id="IPR023459">
    <property type="entry name" value="Tscrpt_elong_fac_GreA/B_fam"/>
</dbReference>
<evidence type="ECO:0000256" key="5">
    <source>
        <dbReference type="ARBA" id="ARBA00023163"/>
    </source>
</evidence>
<dbReference type="PIRSF" id="PIRSF006092">
    <property type="entry name" value="GreA_GreB"/>
    <property type="match status" value="1"/>
</dbReference>
<proteinExistence type="inferred from homology"/>
<dbReference type="Gene3D" id="3.10.50.30">
    <property type="entry name" value="Transcription elongation factor, GreA/GreB, C-terminal domain"/>
    <property type="match status" value="1"/>
</dbReference>
<sequence length="177" mass="19461">MPDFSARGGFVCFWEVKNRPMEKIPMTAGGHAALEIELKHRQQAERPRIIEAISEARAHGDLSENAEYHAAKEQQALNEGRIAELEDKLSRAEIIDVAKLTGDTVMFGATVKLIDEDTEEERVWQIVGDMEADAKAGRISISSPMARALIGKKLGTSVEVVTPKGARSYEIAAVRFA</sequence>
<dbReference type="NCBIfam" id="NF001264">
    <property type="entry name" value="PRK00226.1-5"/>
    <property type="match status" value="1"/>
</dbReference>
<dbReference type="InterPro" id="IPR006359">
    <property type="entry name" value="Tscrpt_elong_fac_GreA"/>
</dbReference>
<dbReference type="InterPro" id="IPR018151">
    <property type="entry name" value="TF_GreA/GreB_CS"/>
</dbReference>
<dbReference type="Proteomes" id="UP000295030">
    <property type="component" value="Unassembled WGS sequence"/>
</dbReference>
<keyword evidence="4 8" id="KW-0238">DNA-binding</keyword>
<accession>A0A4R1I472</accession>
<organism evidence="12 13">
    <name type="scientific">Ancylobacter aquaticus</name>
    <dbReference type="NCBI Taxonomy" id="100"/>
    <lineage>
        <taxon>Bacteria</taxon>
        <taxon>Pseudomonadati</taxon>
        <taxon>Pseudomonadota</taxon>
        <taxon>Alphaproteobacteria</taxon>
        <taxon>Hyphomicrobiales</taxon>
        <taxon>Xanthobacteraceae</taxon>
        <taxon>Ancylobacter</taxon>
    </lineage>
</organism>
<comment type="similarity">
    <text evidence="1 8 9">Belongs to the GreA/GreB family.</text>
</comment>
<dbReference type="SUPFAM" id="SSF54534">
    <property type="entry name" value="FKBP-like"/>
    <property type="match status" value="1"/>
</dbReference>
<dbReference type="SUPFAM" id="SSF46557">
    <property type="entry name" value="GreA transcript cleavage protein, N-terminal domain"/>
    <property type="match status" value="1"/>
</dbReference>
<evidence type="ECO:0000256" key="2">
    <source>
        <dbReference type="ARBA" id="ARBA00013729"/>
    </source>
</evidence>
<feature type="domain" description="Transcription elongation factor GreA/GreB C-terminal" evidence="10">
    <location>
        <begin position="102"/>
        <end position="175"/>
    </location>
</feature>
<evidence type="ECO:0000256" key="9">
    <source>
        <dbReference type="RuleBase" id="RU000556"/>
    </source>
</evidence>
<dbReference type="Pfam" id="PF01272">
    <property type="entry name" value="GreA_GreB"/>
    <property type="match status" value="1"/>
</dbReference>
<feature type="domain" description="Transcription elongation factor GreA/GreB N-terminal" evidence="11">
    <location>
        <begin position="24"/>
        <end position="94"/>
    </location>
</feature>
<dbReference type="InterPro" id="IPR022691">
    <property type="entry name" value="Tscrpt_elong_fac_GreA/B_N"/>
</dbReference>
<evidence type="ECO:0000256" key="4">
    <source>
        <dbReference type="ARBA" id="ARBA00023125"/>
    </source>
</evidence>
<dbReference type="InterPro" id="IPR001437">
    <property type="entry name" value="Tscrpt_elong_fac_GreA/B_C"/>
</dbReference>